<dbReference type="Gene3D" id="2.130.10.10">
    <property type="entry name" value="YVTN repeat-like/Quinoprotein amine dehydrogenase"/>
    <property type="match status" value="1"/>
</dbReference>
<dbReference type="SUPFAM" id="SSF82171">
    <property type="entry name" value="DPP6 N-terminal domain-like"/>
    <property type="match status" value="1"/>
</dbReference>
<sequence length="548" mass="60616">MKARISGYHPILFFVLFLGIQHVCFAQSRKANVWAFGYNGGIDFNQTPPVPIHTSAIQVNATATICDEEGNLLFYTDGRRVWTAQHEIMANGTGLDAHDGNISQQVIIVPKPGSSTQYYIFTISDDFWGHKVLYHEVDFTSNPSGEVSSKNNNLGSHKLLVKITAVLHADKKRVWVLVQGSLTNEVYTYLVDEKGINHEPVVSKAGTVTGGLDYGQAKFSPDGTKVAIANGLESQTVKLFHFNNKTGQLNNNIQLKYESNTEGLEFSPNSQLLYISSRLGSCSPGASVLKQYDLTNWNVTAITNSEKVIAQGADNFGMLQLASDGKIYMGGRTARCGENEYLDVIHAPTLLGKACNFEQDGLSLGGNMTWQGLPNFIQSYFYKEPCLPGANPPAVSLSQDTLYVINNNSEKVTVNSYGNHFTWSDGNTDAVRYFTEAGTYSVIASNGCGQQSASLVIISLELFIPNIFTPNNDGLNDTFHIRGLDKVKGSKQLIIYNHHGQEVYKSTNYRNDWRGKDLTTGVYFYSLQMPNLGNKYKGWVEVIRKKVR</sequence>
<gene>
    <name evidence="1" type="ORF">ACFS7Z_21215</name>
</gene>
<keyword evidence="2" id="KW-1185">Reference proteome</keyword>
<evidence type="ECO:0000313" key="2">
    <source>
        <dbReference type="Proteomes" id="UP001597641"/>
    </source>
</evidence>
<dbReference type="Pfam" id="PF13585">
    <property type="entry name" value="CHU_C"/>
    <property type="match status" value="1"/>
</dbReference>
<comment type="caution">
    <text evidence="1">The sequence shown here is derived from an EMBL/GenBank/DDBJ whole genome shotgun (WGS) entry which is preliminary data.</text>
</comment>
<reference evidence="2" key="1">
    <citation type="journal article" date="2019" name="Int. J. Syst. Evol. Microbiol.">
        <title>The Global Catalogue of Microorganisms (GCM) 10K type strain sequencing project: providing services to taxonomists for standard genome sequencing and annotation.</title>
        <authorList>
            <consortium name="The Broad Institute Genomics Platform"/>
            <consortium name="The Broad Institute Genome Sequencing Center for Infectious Disease"/>
            <person name="Wu L."/>
            <person name="Ma J."/>
        </authorList>
    </citation>
    <scope>NUCLEOTIDE SEQUENCE [LARGE SCALE GENOMIC DNA]</scope>
    <source>
        <strain evidence="2">KCTC 23984</strain>
    </source>
</reference>
<dbReference type="InterPro" id="IPR015943">
    <property type="entry name" value="WD40/YVTN_repeat-like_dom_sf"/>
</dbReference>
<protein>
    <submittedName>
        <fullName evidence="1">Gliding motility-associated C-terminal domain-containing protein</fullName>
    </submittedName>
</protein>
<evidence type="ECO:0000313" key="1">
    <source>
        <dbReference type="EMBL" id="MFD3002901.1"/>
    </source>
</evidence>
<dbReference type="InterPro" id="IPR026341">
    <property type="entry name" value="T9SS_type_B"/>
</dbReference>
<name>A0ABW6C099_9BACT</name>
<accession>A0ABW6C099</accession>
<organism evidence="1 2">
    <name type="scientific">Pontibacter toksunensis</name>
    <dbReference type="NCBI Taxonomy" id="1332631"/>
    <lineage>
        <taxon>Bacteria</taxon>
        <taxon>Pseudomonadati</taxon>
        <taxon>Bacteroidota</taxon>
        <taxon>Cytophagia</taxon>
        <taxon>Cytophagales</taxon>
        <taxon>Hymenobacteraceae</taxon>
        <taxon>Pontibacter</taxon>
    </lineage>
</organism>
<dbReference type="NCBIfam" id="TIGR04131">
    <property type="entry name" value="Bac_Flav_CTERM"/>
    <property type="match status" value="1"/>
</dbReference>
<dbReference type="EMBL" id="JBHUOX010000021">
    <property type="protein sequence ID" value="MFD3002901.1"/>
    <property type="molecule type" value="Genomic_DNA"/>
</dbReference>
<proteinExistence type="predicted"/>
<dbReference type="Proteomes" id="UP001597641">
    <property type="component" value="Unassembled WGS sequence"/>
</dbReference>
<dbReference type="RefSeq" id="WP_377489204.1">
    <property type="nucleotide sequence ID" value="NZ_JBHUOX010000021.1"/>
</dbReference>